<dbReference type="EMBL" id="QYBB01000046">
    <property type="protein sequence ID" value="RYC29595.1"/>
    <property type="molecule type" value="Genomic_DNA"/>
</dbReference>
<dbReference type="PANTHER" id="PTHR31118">
    <property type="entry name" value="CYCLASE-LIKE PROTEIN 2"/>
    <property type="match status" value="1"/>
</dbReference>
<comment type="caution">
    <text evidence="1">The sequence shown here is derived from an EMBL/GenBank/DDBJ whole genome shotgun (WGS) entry which is preliminary data.</text>
</comment>
<keyword evidence="2" id="KW-1185">Reference proteome</keyword>
<dbReference type="GO" id="GO:0004061">
    <property type="term" value="F:arylformamidase activity"/>
    <property type="evidence" value="ECO:0007669"/>
    <property type="project" value="InterPro"/>
</dbReference>
<dbReference type="AlphaFoldDB" id="A0A4Q2U491"/>
<evidence type="ECO:0000313" key="1">
    <source>
        <dbReference type="EMBL" id="RYC29595.1"/>
    </source>
</evidence>
<dbReference type="Proteomes" id="UP000290759">
    <property type="component" value="Unassembled WGS sequence"/>
</dbReference>
<accession>A0A4Q2U491</accession>
<dbReference type="InterPro" id="IPR007325">
    <property type="entry name" value="KFase/CYL"/>
</dbReference>
<organism evidence="1 2">
    <name type="scientific">Lichenibacterium minor</name>
    <dbReference type="NCBI Taxonomy" id="2316528"/>
    <lineage>
        <taxon>Bacteria</taxon>
        <taxon>Pseudomonadati</taxon>
        <taxon>Pseudomonadota</taxon>
        <taxon>Alphaproteobacteria</taxon>
        <taxon>Hyphomicrobiales</taxon>
        <taxon>Lichenihabitantaceae</taxon>
        <taxon>Lichenibacterium</taxon>
    </lineage>
</organism>
<dbReference type="Pfam" id="PF04199">
    <property type="entry name" value="Cyclase"/>
    <property type="match status" value="1"/>
</dbReference>
<protein>
    <submittedName>
        <fullName evidence="1">Cyclase family protein</fullName>
    </submittedName>
</protein>
<dbReference type="InterPro" id="IPR037175">
    <property type="entry name" value="KFase_sf"/>
</dbReference>
<name>A0A4Q2U491_9HYPH</name>
<gene>
    <name evidence="1" type="ORF">D3273_23125</name>
</gene>
<dbReference type="SUPFAM" id="SSF102198">
    <property type="entry name" value="Putative cyclase"/>
    <property type="match status" value="1"/>
</dbReference>
<proteinExistence type="predicted"/>
<sequence>MSPAVALPKDRPEPVDLLLDAVERSDLVDLTHPLVGGLPVWPGHPEFCQTALASLERGDASCYHALSLGEHTGTHFDAPSHFVRGGRSIADAPLGRCFGRMVTISAVDAAPATAVGLDPILDWEARNGRIAAGDAVFFHFGWDRHWDADPAAFLTGWPGLSGAAAEFLVARRARIVGSDCLSIDAFGSLNFPAHLALLGADILIGENFARLGTLPPICSLAALPLPIVDGSGSPLRAIAFVPRSAPSPSSQEP</sequence>
<dbReference type="PANTHER" id="PTHR31118:SF12">
    <property type="entry name" value="CYCLASE-LIKE PROTEIN 2"/>
    <property type="match status" value="1"/>
</dbReference>
<reference evidence="1 2" key="2">
    <citation type="submission" date="2019-02" db="EMBL/GenBank/DDBJ databases">
        <title>'Lichenibacterium ramalinii' gen. nov. sp. nov., 'Lichenibacterium minor' gen. nov. sp. nov.</title>
        <authorList>
            <person name="Pankratov T."/>
        </authorList>
    </citation>
    <scope>NUCLEOTIDE SEQUENCE [LARGE SCALE GENOMIC DNA]</scope>
    <source>
        <strain evidence="1 2">RmlP026</strain>
    </source>
</reference>
<evidence type="ECO:0000313" key="2">
    <source>
        <dbReference type="Proteomes" id="UP000290759"/>
    </source>
</evidence>
<reference evidence="1 2" key="1">
    <citation type="submission" date="2018-12" db="EMBL/GenBank/DDBJ databases">
        <authorList>
            <person name="Grouzdev D.S."/>
            <person name="Krutkina M.S."/>
        </authorList>
    </citation>
    <scope>NUCLEOTIDE SEQUENCE [LARGE SCALE GENOMIC DNA]</scope>
    <source>
        <strain evidence="1 2">RmlP026</strain>
    </source>
</reference>
<dbReference type="GO" id="GO:0019441">
    <property type="term" value="P:L-tryptophan catabolic process to kynurenine"/>
    <property type="evidence" value="ECO:0007669"/>
    <property type="project" value="InterPro"/>
</dbReference>
<dbReference type="Gene3D" id="3.50.30.50">
    <property type="entry name" value="Putative cyclase"/>
    <property type="match status" value="1"/>
</dbReference>
<dbReference type="OrthoDB" id="9777007at2"/>